<evidence type="ECO:0000313" key="4">
    <source>
        <dbReference type="EMBL" id="MET3544826.1"/>
    </source>
</evidence>
<reference evidence="4 5" key="1">
    <citation type="submission" date="2024-06" db="EMBL/GenBank/DDBJ databases">
        <title>Genomic Encyclopedia of Type Strains, Phase IV (KMG-IV): sequencing the most valuable type-strain genomes for metagenomic binning, comparative biology and taxonomic classification.</title>
        <authorList>
            <person name="Goeker M."/>
        </authorList>
    </citation>
    <scope>NUCLEOTIDE SEQUENCE [LARGE SCALE GENOMIC DNA]</scope>
    <source>
        <strain evidence="4 5">DSM 17253</strain>
    </source>
</reference>
<dbReference type="InterPro" id="IPR039536">
    <property type="entry name" value="TetR_C_Proteobacteria"/>
</dbReference>
<keyword evidence="5" id="KW-1185">Reference proteome</keyword>
<dbReference type="PRINTS" id="PR00455">
    <property type="entry name" value="HTHTETR"/>
</dbReference>
<organism evidence="4 5">
    <name type="scientific">Paenibacillus favisporus</name>
    <dbReference type="NCBI Taxonomy" id="221028"/>
    <lineage>
        <taxon>Bacteria</taxon>
        <taxon>Bacillati</taxon>
        <taxon>Bacillota</taxon>
        <taxon>Bacilli</taxon>
        <taxon>Bacillales</taxon>
        <taxon>Paenibacillaceae</taxon>
        <taxon>Paenibacillus</taxon>
    </lineage>
</organism>
<dbReference type="Pfam" id="PF00440">
    <property type="entry name" value="TetR_N"/>
    <property type="match status" value="1"/>
</dbReference>
<dbReference type="EMBL" id="JBEPLV010000001">
    <property type="protein sequence ID" value="MET3544826.1"/>
    <property type="molecule type" value="Genomic_DNA"/>
</dbReference>
<dbReference type="Proteomes" id="UP001549098">
    <property type="component" value="Unassembled WGS sequence"/>
</dbReference>
<keyword evidence="1 2" id="KW-0238">DNA-binding</keyword>
<dbReference type="PANTHER" id="PTHR30055:SF226">
    <property type="entry name" value="HTH-TYPE TRANSCRIPTIONAL REGULATOR PKSA"/>
    <property type="match status" value="1"/>
</dbReference>
<feature type="domain" description="HTH tetR-type" evidence="3">
    <location>
        <begin position="7"/>
        <end position="67"/>
    </location>
</feature>
<gene>
    <name evidence="4" type="ORF">ABID47_001420</name>
</gene>
<proteinExistence type="predicted"/>
<evidence type="ECO:0000313" key="5">
    <source>
        <dbReference type="Proteomes" id="UP001549098"/>
    </source>
</evidence>
<dbReference type="PANTHER" id="PTHR30055">
    <property type="entry name" value="HTH-TYPE TRANSCRIPTIONAL REGULATOR RUTR"/>
    <property type="match status" value="1"/>
</dbReference>
<dbReference type="Gene3D" id="1.10.357.10">
    <property type="entry name" value="Tetracycline Repressor, domain 2"/>
    <property type="match status" value="1"/>
</dbReference>
<dbReference type="InterPro" id="IPR009057">
    <property type="entry name" value="Homeodomain-like_sf"/>
</dbReference>
<comment type="caution">
    <text evidence="4">The sequence shown here is derived from an EMBL/GenBank/DDBJ whole genome shotgun (WGS) entry which is preliminary data.</text>
</comment>
<sequence length="195" mass="22662">MMQKSEAGTADRILQTAIELMKDKGFKAVTIKEIAQSAQVSEMTIFRHFETKKRLLETAIEKHSIVTSFQNLFETQITWDLEKDLYLIASTYLDQMEANRSIFLISVQERTTMPELSHHVSHNPKKLKQFLAHYFQVMSEKKKAKIEDPDKQAISFLTFLFGYFSSLTFLGNQFITDSKEDFIQHCVQTYCRGIT</sequence>
<dbReference type="PROSITE" id="PS50977">
    <property type="entry name" value="HTH_TETR_2"/>
    <property type="match status" value="1"/>
</dbReference>
<name>A0ABV2EZ87_9BACL</name>
<dbReference type="Pfam" id="PF14246">
    <property type="entry name" value="TetR_C_7"/>
    <property type="match status" value="1"/>
</dbReference>
<dbReference type="Gene3D" id="1.10.10.60">
    <property type="entry name" value="Homeodomain-like"/>
    <property type="match status" value="1"/>
</dbReference>
<accession>A0ABV2EZ87</accession>
<dbReference type="InterPro" id="IPR050109">
    <property type="entry name" value="HTH-type_TetR-like_transc_reg"/>
</dbReference>
<dbReference type="SUPFAM" id="SSF46689">
    <property type="entry name" value="Homeodomain-like"/>
    <property type="match status" value="1"/>
</dbReference>
<protein>
    <submittedName>
        <fullName evidence="4">AcrR family transcriptional regulator</fullName>
    </submittedName>
</protein>
<evidence type="ECO:0000259" key="3">
    <source>
        <dbReference type="PROSITE" id="PS50977"/>
    </source>
</evidence>
<dbReference type="RefSeq" id="WP_354495463.1">
    <property type="nucleotide sequence ID" value="NZ_JBEPLV010000001.1"/>
</dbReference>
<evidence type="ECO:0000256" key="1">
    <source>
        <dbReference type="ARBA" id="ARBA00023125"/>
    </source>
</evidence>
<evidence type="ECO:0000256" key="2">
    <source>
        <dbReference type="PROSITE-ProRule" id="PRU00335"/>
    </source>
</evidence>
<dbReference type="InterPro" id="IPR001647">
    <property type="entry name" value="HTH_TetR"/>
</dbReference>
<feature type="DNA-binding region" description="H-T-H motif" evidence="2">
    <location>
        <begin position="30"/>
        <end position="49"/>
    </location>
</feature>